<sequence>MAVGITNRRWFILLATAATTMFLVMVIYKPKYYEPIIIENNKIVPMYENVINFSEPRMSKKPLQNWRGLTKNQTHRLSVLGRILFLQEDPPQPAKPDHKYQILVWKYGKTIENRHLKRFGKEEFDPFEDCSVRNCEITYEDAALTTADLVIFHLHRMKKEDLPKKRGPKEQIWAFLTDESPNHTFLNKNNLTNYNGLFNWSMTYRMDSDIPVPYGRTILRQTPLDDTFTINKRKDVLVAILGSNCGGKNKRWDYVKELQKHIAVDVYGGCGTLKCPGHFKTDCPAIDSYLFYLAFENSNCDEYVTEKLWWNAFEKNSIPIVMGATKESYAKLLPPKSYLNIDDYAQPKDLATHIHYLNMTGHYREFFEWKRDFEVLNEHGYFQSKSYHYCRVCEALNYNTKNTKIYQDLSGFWSVSRDCHPAWNA</sequence>
<evidence type="ECO:0000313" key="15">
    <source>
        <dbReference type="EMBL" id="KAJ3641601.1"/>
    </source>
</evidence>
<evidence type="ECO:0000256" key="2">
    <source>
        <dbReference type="ARBA" id="ARBA00004922"/>
    </source>
</evidence>
<evidence type="ECO:0000256" key="1">
    <source>
        <dbReference type="ARBA" id="ARBA00004447"/>
    </source>
</evidence>
<dbReference type="InterPro" id="IPR038577">
    <property type="entry name" value="GT10-like_C_sf"/>
</dbReference>
<name>A0AA38M348_9CUCU</name>
<evidence type="ECO:0000259" key="13">
    <source>
        <dbReference type="Pfam" id="PF00852"/>
    </source>
</evidence>
<keyword evidence="8 12" id="KW-1133">Transmembrane helix</keyword>
<keyword evidence="6 12" id="KW-0812">Transmembrane</keyword>
<evidence type="ECO:0000256" key="3">
    <source>
        <dbReference type="ARBA" id="ARBA00008919"/>
    </source>
</evidence>
<gene>
    <name evidence="15" type="ORF">Zmor_028101</name>
</gene>
<feature type="transmembrane region" description="Helical" evidence="12">
    <location>
        <begin position="10"/>
        <end position="28"/>
    </location>
</feature>
<feature type="domain" description="Fucosyltransferase C-terminal" evidence="13">
    <location>
        <begin position="232"/>
        <end position="410"/>
    </location>
</feature>
<keyword evidence="9 12" id="KW-0333">Golgi apparatus</keyword>
<dbReference type="GO" id="GO:0008417">
    <property type="term" value="F:fucosyltransferase activity"/>
    <property type="evidence" value="ECO:0007669"/>
    <property type="project" value="InterPro"/>
</dbReference>
<protein>
    <recommendedName>
        <fullName evidence="12">Fucosyltransferase</fullName>
        <ecNumber evidence="12">2.4.1.-</ecNumber>
    </recommendedName>
</protein>
<evidence type="ECO:0000313" key="16">
    <source>
        <dbReference type="Proteomes" id="UP001168821"/>
    </source>
</evidence>
<organism evidence="15 16">
    <name type="scientific">Zophobas morio</name>
    <dbReference type="NCBI Taxonomy" id="2755281"/>
    <lineage>
        <taxon>Eukaryota</taxon>
        <taxon>Metazoa</taxon>
        <taxon>Ecdysozoa</taxon>
        <taxon>Arthropoda</taxon>
        <taxon>Hexapoda</taxon>
        <taxon>Insecta</taxon>
        <taxon>Pterygota</taxon>
        <taxon>Neoptera</taxon>
        <taxon>Endopterygota</taxon>
        <taxon>Coleoptera</taxon>
        <taxon>Polyphaga</taxon>
        <taxon>Cucujiformia</taxon>
        <taxon>Tenebrionidae</taxon>
        <taxon>Zophobas</taxon>
    </lineage>
</organism>
<evidence type="ECO:0000256" key="5">
    <source>
        <dbReference type="ARBA" id="ARBA00022679"/>
    </source>
</evidence>
<dbReference type="Proteomes" id="UP001168821">
    <property type="component" value="Unassembled WGS sequence"/>
</dbReference>
<accession>A0AA38M348</accession>
<keyword evidence="5 12" id="KW-0808">Transferase</keyword>
<reference evidence="15" key="1">
    <citation type="journal article" date="2023" name="G3 (Bethesda)">
        <title>Whole genome assemblies of Zophobas morio and Tenebrio molitor.</title>
        <authorList>
            <person name="Kaur S."/>
            <person name="Stinson S.A."/>
            <person name="diCenzo G.C."/>
        </authorList>
    </citation>
    <scope>NUCLEOTIDE SEQUENCE</scope>
    <source>
        <strain evidence="15">QUZm001</strain>
    </source>
</reference>
<dbReference type="InterPro" id="IPR001503">
    <property type="entry name" value="Glyco_trans_10"/>
</dbReference>
<comment type="pathway">
    <text evidence="2">Protein modification; protein glycosylation.</text>
</comment>
<dbReference type="EC" id="2.4.1.-" evidence="12"/>
<feature type="domain" description="Fucosyltransferase N-terminal" evidence="14">
    <location>
        <begin position="99"/>
        <end position="215"/>
    </location>
</feature>
<keyword evidence="16" id="KW-1185">Reference proteome</keyword>
<evidence type="ECO:0000256" key="12">
    <source>
        <dbReference type="RuleBase" id="RU003832"/>
    </source>
</evidence>
<keyword evidence="4 12" id="KW-0328">Glycosyltransferase</keyword>
<evidence type="ECO:0000256" key="10">
    <source>
        <dbReference type="ARBA" id="ARBA00023136"/>
    </source>
</evidence>
<comment type="caution">
    <text evidence="15">The sequence shown here is derived from an EMBL/GenBank/DDBJ whole genome shotgun (WGS) entry which is preliminary data.</text>
</comment>
<dbReference type="SUPFAM" id="SSF53756">
    <property type="entry name" value="UDP-Glycosyltransferase/glycogen phosphorylase"/>
    <property type="match status" value="1"/>
</dbReference>
<proteinExistence type="inferred from homology"/>
<comment type="similarity">
    <text evidence="3 12">Belongs to the glycosyltransferase 10 family.</text>
</comment>
<dbReference type="Pfam" id="PF17039">
    <property type="entry name" value="Glyco_tran_10_N"/>
    <property type="match status" value="1"/>
</dbReference>
<dbReference type="EMBL" id="JALNTZ010000009">
    <property type="protein sequence ID" value="KAJ3641601.1"/>
    <property type="molecule type" value="Genomic_DNA"/>
</dbReference>
<evidence type="ECO:0000256" key="11">
    <source>
        <dbReference type="ARBA" id="ARBA00023180"/>
    </source>
</evidence>
<evidence type="ECO:0000256" key="6">
    <source>
        <dbReference type="ARBA" id="ARBA00022692"/>
    </source>
</evidence>
<dbReference type="PANTHER" id="PTHR48438">
    <property type="entry name" value="ALPHA-(1,3)-FUCOSYLTRANSFERASE C-RELATED"/>
    <property type="match status" value="1"/>
</dbReference>
<dbReference type="InterPro" id="IPR031481">
    <property type="entry name" value="Glyco_tran_10_N"/>
</dbReference>
<dbReference type="FunFam" id="3.40.50.11660:FF:000006">
    <property type="entry name" value="Alpha-(1,3)-fucosyltransferase C"/>
    <property type="match status" value="1"/>
</dbReference>
<keyword evidence="11" id="KW-0325">Glycoprotein</keyword>
<dbReference type="GO" id="GO:0032580">
    <property type="term" value="C:Golgi cisterna membrane"/>
    <property type="evidence" value="ECO:0007669"/>
    <property type="project" value="UniProtKB-SubCell"/>
</dbReference>
<comment type="subcellular location">
    <subcellularLocation>
        <location evidence="1 12">Golgi apparatus</location>
        <location evidence="1 12">Golgi stack membrane</location>
        <topology evidence="1 12">Single-pass type II membrane protein</topology>
    </subcellularLocation>
</comment>
<evidence type="ECO:0000256" key="8">
    <source>
        <dbReference type="ARBA" id="ARBA00022989"/>
    </source>
</evidence>
<dbReference type="PANTHER" id="PTHR48438:SF1">
    <property type="entry name" value="ALPHA-(1,3)-FUCOSYLTRANSFERASE C-RELATED"/>
    <property type="match status" value="1"/>
</dbReference>
<keyword evidence="10 12" id="KW-0472">Membrane</keyword>
<dbReference type="InterPro" id="IPR055270">
    <property type="entry name" value="Glyco_tran_10_C"/>
</dbReference>
<evidence type="ECO:0000256" key="7">
    <source>
        <dbReference type="ARBA" id="ARBA00022968"/>
    </source>
</evidence>
<evidence type="ECO:0000256" key="9">
    <source>
        <dbReference type="ARBA" id="ARBA00023034"/>
    </source>
</evidence>
<keyword evidence="7" id="KW-0735">Signal-anchor</keyword>
<evidence type="ECO:0000256" key="4">
    <source>
        <dbReference type="ARBA" id="ARBA00022676"/>
    </source>
</evidence>
<dbReference type="Pfam" id="PF00852">
    <property type="entry name" value="Glyco_transf_10"/>
    <property type="match status" value="1"/>
</dbReference>
<dbReference type="AlphaFoldDB" id="A0AA38M348"/>
<dbReference type="Gene3D" id="3.40.50.11660">
    <property type="entry name" value="Glycosyl transferase family 10, C-terminal domain"/>
    <property type="match status" value="1"/>
</dbReference>
<evidence type="ECO:0000259" key="14">
    <source>
        <dbReference type="Pfam" id="PF17039"/>
    </source>
</evidence>